<keyword evidence="2" id="KW-0732">Signal</keyword>
<protein>
    <submittedName>
        <fullName evidence="3">Uncharacterized protein</fullName>
    </submittedName>
</protein>
<evidence type="ECO:0000313" key="4">
    <source>
        <dbReference type="Proteomes" id="UP001652700"/>
    </source>
</evidence>
<dbReference type="Pfam" id="PF07172">
    <property type="entry name" value="GRP"/>
    <property type="match status" value="1"/>
</dbReference>
<feature type="compositionally biased region" description="Low complexity" evidence="1">
    <location>
        <begin position="54"/>
        <end position="66"/>
    </location>
</feature>
<proteinExistence type="predicted"/>
<dbReference type="InterPro" id="IPR010800">
    <property type="entry name" value="GRP"/>
</dbReference>
<feature type="region of interest" description="Disordered" evidence="1">
    <location>
        <begin position="27"/>
        <end position="91"/>
    </location>
</feature>
<dbReference type="RefSeq" id="XP_050514393.1">
    <property type="nucleotide sequence ID" value="XM_050658436.1"/>
</dbReference>
<organism evidence="3 4">
    <name type="scientific">Diabrotica virgifera virgifera</name>
    <name type="common">western corn rootworm</name>
    <dbReference type="NCBI Taxonomy" id="50390"/>
    <lineage>
        <taxon>Eukaryota</taxon>
        <taxon>Metazoa</taxon>
        <taxon>Ecdysozoa</taxon>
        <taxon>Arthropoda</taxon>
        <taxon>Hexapoda</taxon>
        <taxon>Insecta</taxon>
        <taxon>Pterygota</taxon>
        <taxon>Neoptera</taxon>
        <taxon>Endopterygota</taxon>
        <taxon>Coleoptera</taxon>
        <taxon>Polyphaga</taxon>
        <taxon>Cucujiformia</taxon>
        <taxon>Chrysomeloidea</taxon>
        <taxon>Chrysomelidae</taxon>
        <taxon>Galerucinae</taxon>
        <taxon>Diabroticina</taxon>
        <taxon>Diabroticites</taxon>
        <taxon>Diabrotica</taxon>
    </lineage>
</organism>
<evidence type="ECO:0000256" key="2">
    <source>
        <dbReference type="SAM" id="SignalP"/>
    </source>
</evidence>
<feature type="chain" id="PRO_5045028524" evidence="2">
    <location>
        <begin position="27"/>
        <end position="91"/>
    </location>
</feature>
<dbReference type="EnsemblMetazoa" id="XM_050658435.1">
    <property type="protein sequence ID" value="XP_050514392.1"/>
    <property type="gene ID" value="LOC126889798"/>
</dbReference>
<dbReference type="GeneID" id="126889798"/>
<dbReference type="EnsemblMetazoa" id="XM_050658436.1">
    <property type="protein sequence ID" value="XP_050514393.1"/>
    <property type="gene ID" value="LOC126889798"/>
</dbReference>
<keyword evidence="4" id="KW-1185">Reference proteome</keyword>
<sequence>MMGNKLICLMICFACISLYLMESVEAKNYDPNPPQRSPSPQERGRSRTVPAHLQNQGQNGHQNGNGQQNGNGHTNGNGQQNGNGNGHHGRR</sequence>
<accession>A0ABM5KW32</accession>
<dbReference type="RefSeq" id="XP_050514392.1">
    <property type="nucleotide sequence ID" value="XM_050658435.1"/>
</dbReference>
<feature type="compositionally biased region" description="Gly residues" evidence="1">
    <location>
        <begin position="67"/>
        <end position="91"/>
    </location>
</feature>
<name>A0ABM5KW32_DIAVI</name>
<feature type="signal peptide" evidence="2">
    <location>
        <begin position="1"/>
        <end position="26"/>
    </location>
</feature>
<evidence type="ECO:0000256" key="1">
    <source>
        <dbReference type="SAM" id="MobiDB-lite"/>
    </source>
</evidence>
<reference evidence="3" key="1">
    <citation type="submission" date="2025-05" db="UniProtKB">
        <authorList>
            <consortium name="EnsemblMetazoa"/>
        </authorList>
    </citation>
    <scope>IDENTIFICATION</scope>
</reference>
<dbReference type="Proteomes" id="UP001652700">
    <property type="component" value="Unplaced"/>
</dbReference>
<evidence type="ECO:0000313" key="3">
    <source>
        <dbReference type="EnsemblMetazoa" id="XP_050514393.1"/>
    </source>
</evidence>